<dbReference type="PANTHER" id="PTHR43236">
    <property type="entry name" value="ANTITOXIN HIGA1"/>
    <property type="match status" value="1"/>
</dbReference>
<dbReference type="GO" id="GO:0003677">
    <property type="term" value="F:DNA binding"/>
    <property type="evidence" value="ECO:0007669"/>
    <property type="project" value="InterPro"/>
</dbReference>
<dbReference type="CDD" id="cd00093">
    <property type="entry name" value="HTH_XRE"/>
    <property type="match status" value="1"/>
</dbReference>
<dbReference type="InterPro" id="IPR010982">
    <property type="entry name" value="Lambda_DNA-bd_dom_sf"/>
</dbReference>
<dbReference type="Gene3D" id="1.10.260.40">
    <property type="entry name" value="lambda repressor-like DNA-binding domains"/>
    <property type="match status" value="1"/>
</dbReference>
<dbReference type="PROSITE" id="PS50943">
    <property type="entry name" value="HTH_CROC1"/>
    <property type="match status" value="1"/>
</dbReference>
<reference evidence="3 4" key="1">
    <citation type="submission" date="2015-12" db="EMBL/GenBank/DDBJ databases">
        <authorList>
            <person name="Shamseldin A."/>
            <person name="Moawad H."/>
            <person name="Abd El-Rahim W.M."/>
            <person name="Sadowsky M.J."/>
        </authorList>
    </citation>
    <scope>NUCLEOTIDE SEQUENCE [LARGE SCALE GENOMIC DNA]</scope>
    <source>
        <strain evidence="3 4">S43</strain>
    </source>
</reference>
<dbReference type="AlphaFoldDB" id="A0A2N4SXV7"/>
<evidence type="ECO:0000313" key="4">
    <source>
        <dbReference type="Proteomes" id="UP000234632"/>
    </source>
</evidence>
<comment type="similarity">
    <text evidence="1">Belongs to the short-chain fatty acyl-CoA assimilation regulator (ScfR) family.</text>
</comment>
<dbReference type="EMBL" id="LOMZ01000002">
    <property type="protein sequence ID" value="PLC10810.1"/>
    <property type="molecule type" value="Genomic_DNA"/>
</dbReference>
<dbReference type="InterPro" id="IPR010359">
    <property type="entry name" value="IrrE_HExxH"/>
</dbReference>
<protein>
    <recommendedName>
        <fullName evidence="2">HTH cro/C1-type domain-containing protein</fullName>
    </recommendedName>
</protein>
<dbReference type="InterPro" id="IPR052345">
    <property type="entry name" value="Rad_response_metalloprotease"/>
</dbReference>
<feature type="domain" description="HTH cro/C1-type" evidence="2">
    <location>
        <begin position="21"/>
        <end position="65"/>
    </location>
</feature>
<dbReference type="Proteomes" id="UP000234632">
    <property type="component" value="Unassembled WGS sequence"/>
</dbReference>
<dbReference type="Gene3D" id="1.10.10.2910">
    <property type="match status" value="1"/>
</dbReference>
<gene>
    <name evidence="3" type="ORF">AUQ48_15915</name>
</gene>
<dbReference type="SUPFAM" id="SSF47413">
    <property type="entry name" value="lambda repressor-like DNA-binding domains"/>
    <property type="match status" value="1"/>
</dbReference>
<sequence>MARAPIDGNTLQWARELGRVTREDLARAVGTKPERVDEFESGASQPTFRQLTLIANKLDRPLGFFFAPAPENPDVPETADFRGRAHDELPANLAREMRRAEQHRDAMLDLEGDRRERLVLRPLTWNNLREQAADLRRQFGLLDNFVPTESQPNQVFNFWRGLIEARGILVFQTTKIALGTFRGLSIHHDGLPVILINGADSASGRTFTLFHELAHLANRTSGLCVLKESVNEEALANGFAANFLMPEATVRRNLPRIDNPLELSNHLASIFKVSPLAAAVRLRTLDVIDDEDLAEVRKHSDAEWEKVRERRKNSEGFAPPWRLRYRDLGSSYIGAVAQALEDHRVDMMDATYLLNARVPMVEQLLSEYYRTGGAE</sequence>
<dbReference type="SMART" id="SM00530">
    <property type="entry name" value="HTH_XRE"/>
    <property type="match status" value="1"/>
</dbReference>
<organism evidence="3 4">
    <name type="scientific">Kocuria flava</name>
    <dbReference type="NCBI Taxonomy" id="446860"/>
    <lineage>
        <taxon>Bacteria</taxon>
        <taxon>Bacillati</taxon>
        <taxon>Actinomycetota</taxon>
        <taxon>Actinomycetes</taxon>
        <taxon>Micrococcales</taxon>
        <taxon>Micrococcaceae</taxon>
        <taxon>Kocuria</taxon>
    </lineage>
</organism>
<dbReference type="InterPro" id="IPR001387">
    <property type="entry name" value="Cro/C1-type_HTH"/>
</dbReference>
<dbReference type="Pfam" id="PF06114">
    <property type="entry name" value="Peptidase_M78"/>
    <property type="match status" value="1"/>
</dbReference>
<proteinExistence type="inferred from homology"/>
<dbReference type="RefSeq" id="WP_101853237.1">
    <property type="nucleotide sequence ID" value="NZ_LOMZ01000002.1"/>
</dbReference>
<accession>A0A2N4SXV7</accession>
<name>A0A2N4SXV7_9MICC</name>
<evidence type="ECO:0000259" key="2">
    <source>
        <dbReference type="PROSITE" id="PS50943"/>
    </source>
</evidence>
<comment type="caution">
    <text evidence="3">The sequence shown here is derived from an EMBL/GenBank/DDBJ whole genome shotgun (WGS) entry which is preliminary data.</text>
</comment>
<dbReference type="Pfam" id="PF01381">
    <property type="entry name" value="HTH_3"/>
    <property type="match status" value="1"/>
</dbReference>
<evidence type="ECO:0000313" key="3">
    <source>
        <dbReference type="EMBL" id="PLC10810.1"/>
    </source>
</evidence>
<dbReference type="PANTHER" id="PTHR43236:SF2">
    <property type="entry name" value="BLL0069 PROTEIN"/>
    <property type="match status" value="1"/>
</dbReference>
<evidence type="ECO:0000256" key="1">
    <source>
        <dbReference type="ARBA" id="ARBA00007227"/>
    </source>
</evidence>